<dbReference type="SMART" id="SM00065">
    <property type="entry name" value="GAF"/>
    <property type="match status" value="1"/>
</dbReference>
<reference evidence="6 7" key="1">
    <citation type="submission" date="2019-01" db="EMBL/GenBank/DDBJ databases">
        <title>Nocardioides guangzhouensis sp. nov., an actinobacterium isolated from soil.</title>
        <authorList>
            <person name="Fu Y."/>
            <person name="Cai Y."/>
            <person name="Lin Z."/>
            <person name="Chen P."/>
        </authorList>
    </citation>
    <scope>NUCLEOTIDE SEQUENCE [LARGE SCALE GENOMIC DNA]</scope>
    <source>
        <strain evidence="6 7">130</strain>
    </source>
</reference>
<dbReference type="PROSITE" id="PS50921">
    <property type="entry name" value="ANTAR"/>
    <property type="match status" value="1"/>
</dbReference>
<protein>
    <submittedName>
        <fullName evidence="6">ANTAR domain-containing protein</fullName>
    </submittedName>
</protein>
<dbReference type="GO" id="GO:0016301">
    <property type="term" value="F:kinase activity"/>
    <property type="evidence" value="ECO:0007669"/>
    <property type="project" value="UniProtKB-KW"/>
</dbReference>
<dbReference type="OrthoDB" id="7466251at2"/>
<evidence type="ECO:0000256" key="1">
    <source>
        <dbReference type="ARBA" id="ARBA00022679"/>
    </source>
</evidence>
<comment type="caution">
    <text evidence="6">The sequence shown here is derived from an EMBL/GenBank/DDBJ whole genome shotgun (WGS) entry which is preliminary data.</text>
</comment>
<evidence type="ECO:0000256" key="2">
    <source>
        <dbReference type="ARBA" id="ARBA00022777"/>
    </source>
</evidence>
<dbReference type="InterPro" id="IPR011006">
    <property type="entry name" value="CheY-like_superfamily"/>
</dbReference>
<keyword evidence="3" id="KW-0805">Transcription regulation</keyword>
<dbReference type="SUPFAM" id="SSF52172">
    <property type="entry name" value="CheY-like"/>
    <property type="match status" value="1"/>
</dbReference>
<proteinExistence type="predicted"/>
<evidence type="ECO:0000313" key="7">
    <source>
        <dbReference type="Proteomes" id="UP000295198"/>
    </source>
</evidence>
<accession>A0A4Q4Z6F9</accession>
<evidence type="ECO:0000313" key="6">
    <source>
        <dbReference type="EMBL" id="RYP83400.1"/>
    </source>
</evidence>
<dbReference type="RefSeq" id="WP_134719716.1">
    <property type="nucleotide sequence ID" value="NZ_SDKM01000033.1"/>
</dbReference>
<sequence length="225" mass="24954">MQATTAEEFAQLALSLHDEPTLEDTVGRVLEFALQAVGCTFAGVIFVHGDRGVETFAATDPLIKDLDRLQFEIGEGPDLEVIADRLGVLVADTATDPRWPTWNREVAEVGIRSMLGTRIHTGSATIGSLNLYDVRPHHFGEEDRDVAHVLARHAAVAVASTREQTQLWEAIDARQLIGQATGILMERFAMDEERAFAVLRRYSQDRNVKLRDVAARLVETRRLPG</sequence>
<dbReference type="Gene3D" id="1.10.10.10">
    <property type="entry name" value="Winged helix-like DNA-binding domain superfamily/Winged helix DNA-binding domain"/>
    <property type="match status" value="1"/>
</dbReference>
<feature type="domain" description="ANTAR" evidence="5">
    <location>
        <begin position="157"/>
        <end position="218"/>
    </location>
</feature>
<dbReference type="InterPro" id="IPR003018">
    <property type="entry name" value="GAF"/>
</dbReference>
<name>A0A4Q4Z6F9_9ACTN</name>
<dbReference type="AlphaFoldDB" id="A0A4Q4Z6F9"/>
<evidence type="ECO:0000259" key="5">
    <source>
        <dbReference type="PROSITE" id="PS50921"/>
    </source>
</evidence>
<dbReference type="SMART" id="SM01012">
    <property type="entry name" value="ANTAR"/>
    <property type="match status" value="1"/>
</dbReference>
<dbReference type="PIRSF" id="PIRSF036625">
    <property type="entry name" value="GAF_ANTAR"/>
    <property type="match status" value="1"/>
</dbReference>
<dbReference type="InterPro" id="IPR029016">
    <property type="entry name" value="GAF-like_dom_sf"/>
</dbReference>
<organism evidence="6 7">
    <name type="scientific">Nocardioides guangzhouensis</name>
    <dbReference type="NCBI Taxonomy" id="2497878"/>
    <lineage>
        <taxon>Bacteria</taxon>
        <taxon>Bacillati</taxon>
        <taxon>Actinomycetota</taxon>
        <taxon>Actinomycetes</taxon>
        <taxon>Propionibacteriales</taxon>
        <taxon>Nocardioidaceae</taxon>
        <taxon>Nocardioides</taxon>
    </lineage>
</organism>
<keyword evidence="1" id="KW-0808">Transferase</keyword>
<dbReference type="EMBL" id="SDKM01000033">
    <property type="protein sequence ID" value="RYP83400.1"/>
    <property type="molecule type" value="Genomic_DNA"/>
</dbReference>
<dbReference type="Gene3D" id="3.30.450.40">
    <property type="match status" value="1"/>
</dbReference>
<dbReference type="InterPro" id="IPR036388">
    <property type="entry name" value="WH-like_DNA-bd_sf"/>
</dbReference>
<dbReference type="InterPro" id="IPR005561">
    <property type="entry name" value="ANTAR"/>
</dbReference>
<dbReference type="InterPro" id="IPR012074">
    <property type="entry name" value="GAF_ANTAR"/>
</dbReference>
<dbReference type="GO" id="GO:0003723">
    <property type="term" value="F:RNA binding"/>
    <property type="evidence" value="ECO:0007669"/>
    <property type="project" value="InterPro"/>
</dbReference>
<evidence type="ECO:0000256" key="4">
    <source>
        <dbReference type="ARBA" id="ARBA00023163"/>
    </source>
</evidence>
<dbReference type="Pfam" id="PF03861">
    <property type="entry name" value="ANTAR"/>
    <property type="match status" value="1"/>
</dbReference>
<dbReference type="Pfam" id="PF13185">
    <property type="entry name" value="GAF_2"/>
    <property type="match status" value="1"/>
</dbReference>
<evidence type="ECO:0000256" key="3">
    <source>
        <dbReference type="ARBA" id="ARBA00023015"/>
    </source>
</evidence>
<dbReference type="Proteomes" id="UP000295198">
    <property type="component" value="Unassembled WGS sequence"/>
</dbReference>
<gene>
    <name evidence="6" type="ORF">EKO23_19065</name>
</gene>
<keyword evidence="2" id="KW-0418">Kinase</keyword>
<dbReference type="SUPFAM" id="SSF55781">
    <property type="entry name" value="GAF domain-like"/>
    <property type="match status" value="1"/>
</dbReference>
<keyword evidence="7" id="KW-1185">Reference proteome</keyword>
<keyword evidence="4" id="KW-0804">Transcription</keyword>